<accession>A0A2U9KCV7</accession>
<evidence type="ECO:0000313" key="2">
    <source>
        <dbReference type="EMBL" id="AWS27301.1"/>
    </source>
</evidence>
<dbReference type="AlphaFoldDB" id="A0A2U9KCV7"/>
<feature type="region of interest" description="Disordered" evidence="1">
    <location>
        <begin position="1"/>
        <end position="40"/>
    </location>
</feature>
<name>A0A2U9KCV7_9ACTN</name>
<proteinExistence type="predicted"/>
<reference evidence="2" key="1">
    <citation type="submission" date="2018-04" db="EMBL/GenBank/DDBJ databases">
        <title>Secondary Metabolite Response of Diverse Hypogean Actinomycetes to Chemical and Biological Stimuli.</title>
        <authorList>
            <person name="Covington B.C."/>
            <person name="Spraggins J.M."/>
            <person name="Ynigex-Gutierrez A.E."/>
            <person name="Bachmann B.O."/>
        </authorList>
    </citation>
    <scope>NUCLEOTIDE SEQUENCE</scope>
    <source>
        <strain evidence="2">Kd35</strain>
    </source>
</reference>
<organism evidence="2">
    <name type="scientific">Streptosporangium sp. KD35</name>
    <dbReference type="NCBI Taxonomy" id="2162663"/>
    <lineage>
        <taxon>Bacteria</taxon>
        <taxon>Bacillati</taxon>
        <taxon>Actinomycetota</taxon>
        <taxon>Actinomycetes</taxon>
        <taxon>Streptosporangiales</taxon>
        <taxon>Streptosporangiaceae</taxon>
        <taxon>Streptosporangium</taxon>
    </lineage>
</organism>
<protein>
    <submittedName>
        <fullName evidence="2">FunU13</fullName>
    </submittedName>
</protein>
<evidence type="ECO:0000256" key="1">
    <source>
        <dbReference type="SAM" id="MobiDB-lite"/>
    </source>
</evidence>
<dbReference type="EMBL" id="MH203088">
    <property type="protein sequence ID" value="AWS27301.1"/>
    <property type="molecule type" value="Genomic_DNA"/>
</dbReference>
<sequence length="275" mass="27819">MGARSGPEPWRRPGRRARRGGPPGRRPFCDTWGRAPSGGVQGGIAGLDDEGAGGIRRGVRLGDVTQRAEVDLHLPLGENGPHVAAAAVEELHVRVLGQEGLGVGGRVDAVALGGDRGGDQLDGDGRRLGVGVVALHLARPVGVNVSGEDHAVAPVVGDGRRHPVAAGDVAVPALVGVAVRRAVRPVHLHEEDLLAEQVPDGPGVAEPAAQPGLLVGAEDGAVLVEPVGAVVADGAGLAGARVEVAILPGVEHVHVGEGAPAQRVVQRHLGAFRPL</sequence>